<name>A0A564VY52_9FIRM</name>
<dbReference type="InterPro" id="IPR050490">
    <property type="entry name" value="Bact_solute-bd_prot1"/>
</dbReference>
<evidence type="ECO:0000259" key="4">
    <source>
        <dbReference type="PROSITE" id="PS50949"/>
    </source>
</evidence>
<dbReference type="Gene3D" id="3.40.190.10">
    <property type="entry name" value="Periplasmic binding protein-like II"/>
    <property type="match status" value="1"/>
</dbReference>
<dbReference type="GO" id="GO:0003677">
    <property type="term" value="F:DNA binding"/>
    <property type="evidence" value="ECO:0007669"/>
    <property type="project" value="UniProtKB-KW"/>
</dbReference>
<sequence length="477" mass="54208">MNTRTPKYMLIKNEFVQKIESGYYRPGDLIPSDNELMRTLNVSKSTVTQALKCLESEGYIIRQQGKGTFVTDRSKDKINLSIYLCPMEDNEKHFWVSLIEQFNLTSSEFSVTPTFLTNDKVPLRDSLLQSFTSGNAPDILSLDGPDVPYWAYMNSLLPFDGYMDSSFLSSFLSPIVTQGTYQGKLYHLGYTESTLCILYNKELFHSLGIRIPTSAEDAWSWDEFLNVCHTIQAKTSFPYPLLMDSGRGLSPKSGEWNSYAGLPFIVQNNGSFFNDTLTATSGYINSPASVAAMNWLGELFHKYHYTHVENLSAHFPEHFAMSLSLPSAYFQSRKRNSNIGIIPLPHGIKAASPHGSWGLCMSRQTQYPKECCEFIRYVFSLQNQLKISQLTGIPVLKEIYDVMDSFQAGSGNSNILFSQLRNTSFTRPQTPAYPFFSKQFSYAFYNVAMGADAQKEMDHLAQQVDDHLYRHNYYQQS</sequence>
<dbReference type="SUPFAM" id="SSF53850">
    <property type="entry name" value="Periplasmic binding protein-like II"/>
    <property type="match status" value="1"/>
</dbReference>
<evidence type="ECO:0000313" key="6">
    <source>
        <dbReference type="Proteomes" id="UP000408482"/>
    </source>
</evidence>
<dbReference type="InterPro" id="IPR006059">
    <property type="entry name" value="SBP"/>
</dbReference>
<dbReference type="SMART" id="SM00345">
    <property type="entry name" value="HTH_GNTR"/>
    <property type="match status" value="1"/>
</dbReference>
<evidence type="ECO:0000256" key="2">
    <source>
        <dbReference type="ARBA" id="ARBA00023125"/>
    </source>
</evidence>
<dbReference type="PANTHER" id="PTHR43649:SF12">
    <property type="entry name" value="DIACETYLCHITOBIOSE BINDING PROTEIN DASA"/>
    <property type="match status" value="1"/>
</dbReference>
<evidence type="ECO:0000313" key="5">
    <source>
        <dbReference type="EMBL" id="VUX37654.1"/>
    </source>
</evidence>
<dbReference type="GO" id="GO:0003700">
    <property type="term" value="F:DNA-binding transcription factor activity"/>
    <property type="evidence" value="ECO:0007669"/>
    <property type="project" value="InterPro"/>
</dbReference>
<dbReference type="EMBL" id="CABHNW010000074">
    <property type="protein sequence ID" value="VUX37654.1"/>
    <property type="molecule type" value="Genomic_DNA"/>
</dbReference>
<accession>A0A564VY52</accession>
<gene>
    <name evidence="5" type="primary">yurK_2</name>
    <name evidence="5" type="ORF">RSSSTS7063_03178</name>
</gene>
<dbReference type="AlphaFoldDB" id="A0A564VY52"/>
<dbReference type="InterPro" id="IPR036390">
    <property type="entry name" value="WH_DNA-bd_sf"/>
</dbReference>
<evidence type="ECO:0000256" key="1">
    <source>
        <dbReference type="ARBA" id="ARBA00023015"/>
    </source>
</evidence>
<organism evidence="5 6">
    <name type="scientific">Blautia luti</name>
    <dbReference type="NCBI Taxonomy" id="89014"/>
    <lineage>
        <taxon>Bacteria</taxon>
        <taxon>Bacillati</taxon>
        <taxon>Bacillota</taxon>
        <taxon>Clostridia</taxon>
        <taxon>Lachnospirales</taxon>
        <taxon>Lachnospiraceae</taxon>
        <taxon>Blautia</taxon>
    </lineage>
</organism>
<dbReference type="Pfam" id="PF13416">
    <property type="entry name" value="SBP_bac_8"/>
    <property type="match status" value="1"/>
</dbReference>
<dbReference type="Pfam" id="PF00392">
    <property type="entry name" value="GntR"/>
    <property type="match status" value="1"/>
</dbReference>
<dbReference type="InterPro" id="IPR000524">
    <property type="entry name" value="Tscrpt_reg_HTH_GntR"/>
</dbReference>
<dbReference type="InterPro" id="IPR036388">
    <property type="entry name" value="WH-like_DNA-bd_sf"/>
</dbReference>
<dbReference type="CDD" id="cd07377">
    <property type="entry name" value="WHTH_GntR"/>
    <property type="match status" value="1"/>
</dbReference>
<dbReference type="PROSITE" id="PS50949">
    <property type="entry name" value="HTH_GNTR"/>
    <property type="match status" value="1"/>
</dbReference>
<keyword evidence="1" id="KW-0805">Transcription regulation</keyword>
<dbReference type="PANTHER" id="PTHR43649">
    <property type="entry name" value="ARABINOSE-BINDING PROTEIN-RELATED"/>
    <property type="match status" value="1"/>
</dbReference>
<dbReference type="PRINTS" id="PR00035">
    <property type="entry name" value="HTHGNTR"/>
</dbReference>
<proteinExistence type="predicted"/>
<keyword evidence="2" id="KW-0238">DNA-binding</keyword>
<dbReference type="SUPFAM" id="SSF46785">
    <property type="entry name" value="Winged helix' DNA-binding domain"/>
    <property type="match status" value="1"/>
</dbReference>
<feature type="domain" description="HTH gntR-type" evidence="4">
    <location>
        <begin position="5"/>
        <end position="73"/>
    </location>
</feature>
<dbReference type="Gene3D" id="1.10.10.10">
    <property type="entry name" value="Winged helix-like DNA-binding domain superfamily/Winged helix DNA-binding domain"/>
    <property type="match status" value="1"/>
</dbReference>
<reference evidence="5 6" key="1">
    <citation type="submission" date="2019-07" db="EMBL/GenBank/DDBJ databases">
        <authorList>
            <person name="Hibberd C M."/>
            <person name="Gehrig L. J."/>
            <person name="Chang H.-W."/>
            <person name="Venkatesh S."/>
        </authorList>
    </citation>
    <scope>NUCLEOTIDE SEQUENCE [LARGE SCALE GENOMIC DNA]</scope>
    <source>
        <strain evidence="5">Blautia_luti_SSTS_Bg7063</strain>
    </source>
</reference>
<evidence type="ECO:0000256" key="3">
    <source>
        <dbReference type="ARBA" id="ARBA00023163"/>
    </source>
</evidence>
<dbReference type="Proteomes" id="UP000408482">
    <property type="component" value="Unassembled WGS sequence"/>
</dbReference>
<keyword evidence="3" id="KW-0804">Transcription</keyword>
<protein>
    <submittedName>
        <fullName evidence="5">Putative HTH-type transcriptional regulator YurK</fullName>
    </submittedName>
</protein>
<keyword evidence="6" id="KW-1185">Reference proteome</keyword>